<reference evidence="1" key="1">
    <citation type="submission" date="2019-11" db="EMBL/GenBank/DDBJ databases">
        <title>Leishmania tarentolae CDS.</title>
        <authorList>
            <person name="Goto Y."/>
            <person name="Yamagishi J."/>
        </authorList>
    </citation>
    <scope>NUCLEOTIDE SEQUENCE [LARGE SCALE GENOMIC DNA]</scope>
    <source>
        <strain evidence="1">Parrot Tar II</strain>
    </source>
</reference>
<protein>
    <submittedName>
        <fullName evidence="1">Unspecified product</fullName>
    </submittedName>
</protein>
<evidence type="ECO:0000313" key="1">
    <source>
        <dbReference type="EMBL" id="GET90315.1"/>
    </source>
</evidence>
<dbReference type="EMBL" id="BLBS01000040">
    <property type="protein sequence ID" value="GET90315.1"/>
    <property type="molecule type" value="Genomic_DNA"/>
</dbReference>
<proteinExistence type="predicted"/>
<organism evidence="1 2">
    <name type="scientific">Leishmania tarentolae</name>
    <name type="common">Sauroleishmania tarentolae</name>
    <dbReference type="NCBI Taxonomy" id="5689"/>
    <lineage>
        <taxon>Eukaryota</taxon>
        <taxon>Discoba</taxon>
        <taxon>Euglenozoa</taxon>
        <taxon>Kinetoplastea</taxon>
        <taxon>Metakinetoplastina</taxon>
        <taxon>Trypanosomatida</taxon>
        <taxon>Trypanosomatidae</taxon>
        <taxon>Leishmaniinae</taxon>
        <taxon>Leishmania</taxon>
        <taxon>lizard Leishmania</taxon>
    </lineage>
</organism>
<gene>
    <name evidence="1" type="ORF">LtaPh_2905700</name>
</gene>
<accession>A0A640KMM8</accession>
<evidence type="ECO:0000313" key="2">
    <source>
        <dbReference type="Proteomes" id="UP000419144"/>
    </source>
</evidence>
<dbReference type="OrthoDB" id="10517290at2759"/>
<keyword evidence="2" id="KW-1185">Reference proteome</keyword>
<dbReference type="VEuPathDB" id="TriTrypDB:LtaPh_2905700"/>
<dbReference type="Proteomes" id="UP000419144">
    <property type="component" value="Unassembled WGS sequence"/>
</dbReference>
<comment type="caution">
    <text evidence="1">The sequence shown here is derived from an EMBL/GenBank/DDBJ whole genome shotgun (WGS) entry which is preliminary data.</text>
</comment>
<name>A0A640KMM8_LEITA</name>
<dbReference type="AlphaFoldDB" id="A0A640KMM8"/>
<sequence>MAHAERGSGSVIAPPSSYSTCASLLHPSCTDSSCCARRITAISACILLALPFTCTFSRSSVAGFLCQPLEGTPRHPPTHLNILTSEHSPTERQELLQSAVLCRPFILP</sequence>